<gene>
    <name evidence="3" type="ORF">J7I43_15050</name>
</gene>
<dbReference type="Proteomes" id="UP000679126">
    <property type="component" value="Unassembled WGS sequence"/>
</dbReference>
<evidence type="ECO:0000313" key="4">
    <source>
        <dbReference type="Proteomes" id="UP000679126"/>
    </source>
</evidence>
<dbReference type="NCBIfam" id="TIGR04183">
    <property type="entry name" value="Por_Secre_tail"/>
    <property type="match status" value="1"/>
</dbReference>
<evidence type="ECO:0000259" key="2">
    <source>
        <dbReference type="Pfam" id="PF18962"/>
    </source>
</evidence>
<keyword evidence="1" id="KW-0732">Signal</keyword>
<dbReference type="InterPro" id="IPR026444">
    <property type="entry name" value="Secre_tail"/>
</dbReference>
<dbReference type="CDD" id="cd11576">
    <property type="entry name" value="GH99_GH71_like_2"/>
    <property type="match status" value="1"/>
</dbReference>
<dbReference type="RefSeq" id="WP_209146546.1">
    <property type="nucleotide sequence ID" value="NZ_JAGHKP010000003.1"/>
</dbReference>
<feature type="domain" description="Secretion system C-terminal sorting" evidence="2">
    <location>
        <begin position="619"/>
        <end position="690"/>
    </location>
</feature>
<reference evidence="4" key="1">
    <citation type="submission" date="2021-03" db="EMBL/GenBank/DDBJ databases">
        <title>Assistant Professor.</title>
        <authorList>
            <person name="Huq M.A."/>
        </authorList>
    </citation>
    <scope>NUCLEOTIDE SEQUENCE [LARGE SCALE GENOMIC DNA]</scope>
    <source>
        <strain evidence="4">MAH-28</strain>
    </source>
</reference>
<dbReference type="Gene3D" id="3.20.20.80">
    <property type="entry name" value="Glycosidases"/>
    <property type="match status" value="1"/>
</dbReference>
<dbReference type="EMBL" id="JAGHKP010000003">
    <property type="protein sequence ID" value="MBO9153544.1"/>
    <property type="molecule type" value="Genomic_DNA"/>
</dbReference>
<feature type="chain" id="PRO_5046149673" evidence="1">
    <location>
        <begin position="21"/>
        <end position="692"/>
    </location>
</feature>
<name>A0ABS3YFV9_9BACT</name>
<evidence type="ECO:0000313" key="3">
    <source>
        <dbReference type="EMBL" id="MBO9153544.1"/>
    </source>
</evidence>
<protein>
    <submittedName>
        <fullName evidence="3">T9SS type A sorting domain-containing protein</fullName>
    </submittedName>
</protein>
<dbReference type="Pfam" id="PF18962">
    <property type="entry name" value="Por_Secre_tail"/>
    <property type="match status" value="1"/>
</dbReference>
<proteinExistence type="predicted"/>
<comment type="caution">
    <text evidence="3">The sequence shown here is derived from an EMBL/GenBank/DDBJ whole genome shotgun (WGS) entry which is preliminary data.</text>
</comment>
<evidence type="ECO:0000256" key="1">
    <source>
        <dbReference type="SAM" id="SignalP"/>
    </source>
</evidence>
<organism evidence="3 4">
    <name type="scientific">Chitinophaga chungangae</name>
    <dbReference type="NCBI Taxonomy" id="2821488"/>
    <lineage>
        <taxon>Bacteria</taxon>
        <taxon>Pseudomonadati</taxon>
        <taxon>Bacteroidota</taxon>
        <taxon>Chitinophagia</taxon>
        <taxon>Chitinophagales</taxon>
        <taxon>Chitinophagaceae</taxon>
        <taxon>Chitinophaga</taxon>
    </lineage>
</organism>
<keyword evidence="4" id="KW-1185">Reference proteome</keyword>
<sequence length="692" mass="76559">MRKQFHVLILLLMCGLPVLAQVAPAAQAVKGKVICGYQAWFNCYGDGSPVARWRHWSAGQYNSNNGSPAPGAISFEAYPDVKEYPSAVMFQTNLGNTNLGDPAKLFTSWQPQTINLHCQWMQQNGIDGVALQRFLGETRDGVFKRNRDSVAVRLRRAAEQYQRIFYIMYDMSADDTTYFKNDWLHIENNLGVVNSPYYAHQDGKPVICLWGFGFTGRANVPAHSIAIINWLKAKGYYVIGGVPTNWRTSSGDSHPGYSAVYDSFDMLSPWSVGRFNSIAGADNFKNNHVTPDLAYCNANGIDYQPVIFPGFAWSNWNGGPVNEIPRAKGEFFWRQVYNLKNLGFNTAYIAMFDEYDEATNIMKMADSYFDVPHNQYFLTASADGTYIGPDFYLRLAGQATKVFKGTAPLTTNVSIPFSVAPLWFRTSVQAGYDAMPSWTDSPDPSSVPKNVLSPICGVVTGETSFTGNASIRAGGTDNASSGGSYHYFRVFDVNIPVNADTRLTWMAFPTNNLSRYVSVDLVMTDGSNLRDAGATDINGVSMHPGAGRGTVNAWQKQTCYIGNWLNGKTIDRIMIAYDHGADVGAFKTYIDDIVIKDTAEVFAPAAFKMAAEEESIVQVFPQPANKTATVSISGWTGAEKMELLNAEGKSLLRLQATGSRTELPVQQYPAGIYYLRVERNGKFIVKKILITR</sequence>
<feature type="signal peptide" evidence="1">
    <location>
        <begin position="1"/>
        <end position="20"/>
    </location>
</feature>
<accession>A0ABS3YFV9</accession>